<feature type="region of interest" description="Disordered" evidence="5">
    <location>
        <begin position="1"/>
        <end position="31"/>
    </location>
</feature>
<evidence type="ECO:0000313" key="8">
    <source>
        <dbReference type="Proteomes" id="UP000005845"/>
    </source>
</evidence>
<dbReference type="InterPro" id="IPR041347">
    <property type="entry name" value="MftR_C"/>
</dbReference>
<dbReference type="GO" id="GO:0003700">
    <property type="term" value="F:DNA-binding transcription factor activity"/>
    <property type="evidence" value="ECO:0007669"/>
    <property type="project" value="TreeGrafter"/>
</dbReference>
<dbReference type="Gene3D" id="1.10.357.10">
    <property type="entry name" value="Tetracycline Repressor, domain 2"/>
    <property type="match status" value="1"/>
</dbReference>
<dbReference type="InterPro" id="IPR023851">
    <property type="entry name" value="Tscrpt_reg_TetR-type"/>
</dbReference>
<evidence type="ECO:0000256" key="2">
    <source>
        <dbReference type="ARBA" id="ARBA00023125"/>
    </source>
</evidence>
<dbReference type="PRINTS" id="PR00455">
    <property type="entry name" value="HTHTETR"/>
</dbReference>
<accession>H5TXR9</accession>
<evidence type="ECO:0000256" key="3">
    <source>
        <dbReference type="ARBA" id="ARBA00023163"/>
    </source>
</evidence>
<protein>
    <submittedName>
        <fullName evidence="7">Putative TetR family transcriptional regulator</fullName>
    </submittedName>
</protein>
<dbReference type="PANTHER" id="PTHR30055">
    <property type="entry name" value="HTH-TYPE TRANSCRIPTIONAL REGULATOR RUTR"/>
    <property type="match status" value="1"/>
</dbReference>
<keyword evidence="2 4" id="KW-0238">DNA-binding</keyword>
<keyword evidence="1" id="KW-0805">Transcription regulation</keyword>
<dbReference type="InterPro" id="IPR050109">
    <property type="entry name" value="HTH-type_TetR-like_transc_reg"/>
</dbReference>
<evidence type="ECO:0000256" key="5">
    <source>
        <dbReference type="SAM" id="MobiDB-lite"/>
    </source>
</evidence>
<feature type="DNA-binding region" description="H-T-H motif" evidence="4">
    <location>
        <begin position="55"/>
        <end position="74"/>
    </location>
</feature>
<evidence type="ECO:0000256" key="4">
    <source>
        <dbReference type="PROSITE-ProRule" id="PRU00335"/>
    </source>
</evidence>
<evidence type="ECO:0000259" key="6">
    <source>
        <dbReference type="PROSITE" id="PS50977"/>
    </source>
</evidence>
<dbReference type="AlphaFoldDB" id="H5TXR9"/>
<sequence>MTPDGRAAATPDGAAAAPSGGRAAATPGRRPITTRDEISTIAIDMFTESGFENTSVDDIADAAGIARRTLFRYYPSKNAICWGDFDAHLDDMRTLLAAIPADLPIAAALTDALVSFNAVDDDYLEHHRRRMSLLLGVPALQAYSMLMYAEWRRVVAEFCARRLGLDVDEHVPQTIGWMCLGTTLAAYEQWLAHPDSDLTALIVSGCATLADGLGALH</sequence>
<dbReference type="Proteomes" id="UP000005845">
    <property type="component" value="Unassembled WGS sequence"/>
</dbReference>
<keyword evidence="3" id="KW-0804">Transcription</keyword>
<reference evidence="7 8" key="1">
    <citation type="submission" date="2012-02" db="EMBL/GenBank/DDBJ databases">
        <title>Whole genome shotgun sequence of Gordonia sputi NBRC 100414.</title>
        <authorList>
            <person name="Yoshida I."/>
            <person name="Hosoyama A."/>
            <person name="Tsuchikane K."/>
            <person name="Katsumata H."/>
            <person name="Yamazaki S."/>
            <person name="Fujita N."/>
        </authorList>
    </citation>
    <scope>NUCLEOTIDE SEQUENCE [LARGE SCALE GENOMIC DNA]</scope>
    <source>
        <strain evidence="7 8">NBRC 100414</strain>
    </source>
</reference>
<dbReference type="GO" id="GO:0000976">
    <property type="term" value="F:transcription cis-regulatory region binding"/>
    <property type="evidence" value="ECO:0007669"/>
    <property type="project" value="TreeGrafter"/>
</dbReference>
<dbReference type="Pfam" id="PF17754">
    <property type="entry name" value="TetR_C_14"/>
    <property type="match status" value="1"/>
</dbReference>
<dbReference type="NCBIfam" id="TIGR03968">
    <property type="entry name" value="mycofact_TetR"/>
    <property type="match status" value="1"/>
</dbReference>
<dbReference type="SUPFAM" id="SSF46689">
    <property type="entry name" value="Homeodomain-like"/>
    <property type="match status" value="1"/>
</dbReference>
<evidence type="ECO:0000256" key="1">
    <source>
        <dbReference type="ARBA" id="ARBA00023015"/>
    </source>
</evidence>
<proteinExistence type="predicted"/>
<gene>
    <name evidence="7" type="ORF">GOSPT_042_00260</name>
</gene>
<dbReference type="EMBL" id="BAFC01000042">
    <property type="protein sequence ID" value="GAB38277.1"/>
    <property type="molecule type" value="Genomic_DNA"/>
</dbReference>
<organism evidence="7 8">
    <name type="scientific">Gordonia sputi NBRC 100414</name>
    <dbReference type="NCBI Taxonomy" id="1089453"/>
    <lineage>
        <taxon>Bacteria</taxon>
        <taxon>Bacillati</taxon>
        <taxon>Actinomycetota</taxon>
        <taxon>Actinomycetes</taxon>
        <taxon>Mycobacteriales</taxon>
        <taxon>Gordoniaceae</taxon>
        <taxon>Gordonia</taxon>
    </lineage>
</organism>
<keyword evidence="8" id="KW-1185">Reference proteome</keyword>
<name>H5TXR9_9ACTN</name>
<dbReference type="eggNOG" id="COG1309">
    <property type="taxonomic scope" value="Bacteria"/>
</dbReference>
<dbReference type="Pfam" id="PF00440">
    <property type="entry name" value="TetR_N"/>
    <property type="match status" value="1"/>
</dbReference>
<comment type="caution">
    <text evidence="7">The sequence shown here is derived from an EMBL/GenBank/DDBJ whole genome shotgun (WGS) entry which is preliminary data.</text>
</comment>
<dbReference type="InterPro" id="IPR009057">
    <property type="entry name" value="Homeodomain-like_sf"/>
</dbReference>
<evidence type="ECO:0000313" key="7">
    <source>
        <dbReference type="EMBL" id="GAB38277.1"/>
    </source>
</evidence>
<dbReference type="InterPro" id="IPR001647">
    <property type="entry name" value="HTH_TetR"/>
</dbReference>
<dbReference type="PANTHER" id="PTHR30055:SF238">
    <property type="entry name" value="MYCOFACTOCIN BIOSYNTHESIS TRANSCRIPTIONAL REGULATOR MFTR-RELATED"/>
    <property type="match status" value="1"/>
</dbReference>
<dbReference type="Gene3D" id="1.10.10.60">
    <property type="entry name" value="Homeodomain-like"/>
    <property type="match status" value="1"/>
</dbReference>
<dbReference type="PROSITE" id="PS50977">
    <property type="entry name" value="HTH_TETR_2"/>
    <property type="match status" value="1"/>
</dbReference>
<feature type="domain" description="HTH tetR-type" evidence="6">
    <location>
        <begin position="32"/>
        <end position="92"/>
    </location>
</feature>